<gene>
    <name evidence="2" type="ORF">APUU_30403A</name>
</gene>
<keyword evidence="3" id="KW-1185">Reference proteome</keyword>
<evidence type="ECO:0000256" key="1">
    <source>
        <dbReference type="SAM" id="MobiDB-lite"/>
    </source>
</evidence>
<dbReference type="KEGG" id="apuu:APUU_30403A"/>
<feature type="compositionally biased region" description="Basic and acidic residues" evidence="1">
    <location>
        <begin position="76"/>
        <end position="99"/>
    </location>
</feature>
<dbReference type="GeneID" id="64972183"/>
<reference evidence="2" key="2">
    <citation type="submission" date="2021-02" db="EMBL/GenBank/DDBJ databases">
        <title>Aspergillus puulaauensis MK2 genome sequence.</title>
        <authorList>
            <person name="Futagami T."/>
            <person name="Mori K."/>
            <person name="Kadooka C."/>
            <person name="Tanaka T."/>
        </authorList>
    </citation>
    <scope>NUCLEOTIDE SEQUENCE</scope>
    <source>
        <strain evidence="2">MK2</strain>
    </source>
</reference>
<protein>
    <submittedName>
        <fullName evidence="2">Uncharacterized protein</fullName>
    </submittedName>
</protein>
<dbReference type="Proteomes" id="UP000654913">
    <property type="component" value="Chromosome 3"/>
</dbReference>
<sequence>MKCTRHTTLTFANREADEPEPSGVLTPGASTQNCLAETTPNPDNAPFQLSSREASGCRSIRRRSSSPAEVIGDISETCHTEDPVDRKVTGRGPDPDSKGVGHLAGNDTVSRSTQTDVDLEWTNERYGNEGILSSMERQENLAPGQPAERRWQDPFITTMFAEPGAPVYEYDPSNQLDRGIHRRVSQPVGRGRVARNQRGVKKLGQLPHPTLVDAATFQEYVLQLIAELDHAP</sequence>
<feature type="compositionally biased region" description="Polar residues" evidence="1">
    <location>
        <begin position="1"/>
        <end position="11"/>
    </location>
</feature>
<dbReference type="OrthoDB" id="4501861at2759"/>
<proteinExistence type="predicted"/>
<evidence type="ECO:0000313" key="2">
    <source>
        <dbReference type="EMBL" id="BCS22178.1"/>
    </source>
</evidence>
<organism evidence="2 3">
    <name type="scientific">Aspergillus puulaauensis</name>
    <dbReference type="NCBI Taxonomy" id="1220207"/>
    <lineage>
        <taxon>Eukaryota</taxon>
        <taxon>Fungi</taxon>
        <taxon>Dikarya</taxon>
        <taxon>Ascomycota</taxon>
        <taxon>Pezizomycotina</taxon>
        <taxon>Eurotiomycetes</taxon>
        <taxon>Eurotiomycetidae</taxon>
        <taxon>Eurotiales</taxon>
        <taxon>Aspergillaceae</taxon>
        <taxon>Aspergillus</taxon>
    </lineage>
</organism>
<dbReference type="AlphaFoldDB" id="A0A7R8AM26"/>
<accession>A0A7R8AM26</accession>
<feature type="region of interest" description="Disordered" evidence="1">
    <location>
        <begin position="1"/>
        <end position="115"/>
    </location>
</feature>
<dbReference type="RefSeq" id="XP_041554372.1">
    <property type="nucleotide sequence ID" value="XM_041701493.1"/>
</dbReference>
<name>A0A7R8AM26_9EURO</name>
<evidence type="ECO:0000313" key="3">
    <source>
        <dbReference type="Proteomes" id="UP000654913"/>
    </source>
</evidence>
<reference evidence="2" key="1">
    <citation type="submission" date="2021-01" db="EMBL/GenBank/DDBJ databases">
        <authorList>
            <consortium name="Aspergillus puulaauensis MK2 genome sequencing consortium"/>
            <person name="Kazuki M."/>
            <person name="Futagami T."/>
        </authorList>
    </citation>
    <scope>NUCLEOTIDE SEQUENCE</scope>
    <source>
        <strain evidence="2">MK2</strain>
    </source>
</reference>
<dbReference type="EMBL" id="AP024445">
    <property type="protein sequence ID" value="BCS22178.1"/>
    <property type="molecule type" value="Genomic_DNA"/>
</dbReference>
<feature type="compositionally biased region" description="Polar residues" evidence="1">
    <location>
        <begin position="28"/>
        <end position="53"/>
    </location>
</feature>